<evidence type="ECO:0000256" key="12">
    <source>
        <dbReference type="SAM" id="Phobius"/>
    </source>
</evidence>
<feature type="non-terminal residue" evidence="13">
    <location>
        <position position="414"/>
    </location>
</feature>
<keyword evidence="3" id="KW-0813">Transport</keyword>
<feature type="transmembrane region" description="Helical" evidence="12">
    <location>
        <begin position="316"/>
        <end position="339"/>
    </location>
</feature>
<comment type="subcellular location">
    <subcellularLocation>
        <location evidence="1">Cell membrane</location>
        <topology evidence="1">Multi-pass membrane protein</topology>
    </subcellularLocation>
</comment>
<keyword evidence="9 12" id="KW-0472">Membrane</keyword>
<dbReference type="InterPro" id="IPR051163">
    <property type="entry name" value="Sodium:Solute_Symporter_SSF"/>
</dbReference>
<keyword evidence="4" id="KW-1003">Cell membrane</keyword>
<protein>
    <submittedName>
        <fullName evidence="13">Sodium-coupled monocarboxylate transporter 1</fullName>
    </submittedName>
</protein>
<keyword evidence="6 12" id="KW-1133">Transmembrane helix</keyword>
<dbReference type="GO" id="GO:0006814">
    <property type="term" value="P:sodium ion transport"/>
    <property type="evidence" value="ECO:0007669"/>
    <property type="project" value="UniProtKB-KW"/>
</dbReference>
<dbReference type="GO" id="GO:0005886">
    <property type="term" value="C:plasma membrane"/>
    <property type="evidence" value="ECO:0007669"/>
    <property type="project" value="UniProtKB-SubCell"/>
</dbReference>
<dbReference type="AlphaFoldDB" id="A0AAV4HZU4"/>
<evidence type="ECO:0000256" key="6">
    <source>
        <dbReference type="ARBA" id="ARBA00022989"/>
    </source>
</evidence>
<dbReference type="PROSITE" id="PS50283">
    <property type="entry name" value="NA_SOLUT_SYMP_3"/>
    <property type="match status" value="1"/>
</dbReference>
<comment type="caution">
    <text evidence="13">The sequence shown here is derived from an EMBL/GenBank/DDBJ whole genome shotgun (WGS) entry which is preliminary data.</text>
</comment>
<organism evidence="13 14">
    <name type="scientific">Elysia marginata</name>
    <dbReference type="NCBI Taxonomy" id="1093978"/>
    <lineage>
        <taxon>Eukaryota</taxon>
        <taxon>Metazoa</taxon>
        <taxon>Spiralia</taxon>
        <taxon>Lophotrochozoa</taxon>
        <taxon>Mollusca</taxon>
        <taxon>Gastropoda</taxon>
        <taxon>Heterobranchia</taxon>
        <taxon>Euthyneura</taxon>
        <taxon>Panpulmonata</taxon>
        <taxon>Sacoglossa</taxon>
        <taxon>Placobranchoidea</taxon>
        <taxon>Plakobranchidae</taxon>
        <taxon>Elysia</taxon>
    </lineage>
</organism>
<comment type="similarity">
    <text evidence="2 11">Belongs to the sodium:solute symporter (SSF) (TC 2.A.21) family.</text>
</comment>
<feature type="transmembrane region" description="Helical" evidence="12">
    <location>
        <begin position="131"/>
        <end position="153"/>
    </location>
</feature>
<sequence length="414" mass="45294">MDGSVDSQRHLHVWDYVVFAISIAVSLGIGIFYAFMNRWKNNIEEYLMGGRSMGFLPTAVSLVVSFQSAVTMLGIPAECYYNGFQYLWFAVGLALSMMLVVNVGVSMFCSLRITSAYEYLELRFQSKSVRLLASFMGILQNVFWMGVVMYAPAVALEAVSGYPVWNSNVVTTIAAIIYTSLGGLKAVIWTDVFQSIVMLALMLAVLIQGTVEVGGAKQIWDIAEAADPTVRHTFWSLILGSFFVGIGFTYNNSTFQRIACTKNRKEAKRMLYLSSPVFFFGTVVSLYCGITAFSYFQTKQCDPLKSGQITNPNQVAALFSASLSTLSSGLASVGSMVWTDFIQPHVGEMSQSKSTLVIKVIVVLFGCLTCGVSFLVAAIGGTLIQIALSMIFAFSAPQCGMFMLGCFFPRCNAK</sequence>
<feature type="transmembrane region" description="Helical" evidence="12">
    <location>
        <begin position="360"/>
        <end position="380"/>
    </location>
</feature>
<evidence type="ECO:0000313" key="14">
    <source>
        <dbReference type="Proteomes" id="UP000762676"/>
    </source>
</evidence>
<dbReference type="InterPro" id="IPR001734">
    <property type="entry name" value="Na/solute_symporter"/>
</dbReference>
<evidence type="ECO:0000256" key="9">
    <source>
        <dbReference type="ARBA" id="ARBA00023136"/>
    </source>
</evidence>
<feature type="transmembrane region" description="Helical" evidence="12">
    <location>
        <begin position="232"/>
        <end position="250"/>
    </location>
</feature>
<evidence type="ECO:0000256" key="3">
    <source>
        <dbReference type="ARBA" id="ARBA00022448"/>
    </source>
</evidence>
<dbReference type="Proteomes" id="UP000762676">
    <property type="component" value="Unassembled WGS sequence"/>
</dbReference>
<evidence type="ECO:0000256" key="2">
    <source>
        <dbReference type="ARBA" id="ARBA00006434"/>
    </source>
</evidence>
<evidence type="ECO:0000256" key="1">
    <source>
        <dbReference type="ARBA" id="ARBA00004651"/>
    </source>
</evidence>
<keyword evidence="8" id="KW-0406">Ion transport</keyword>
<dbReference type="Pfam" id="PF00474">
    <property type="entry name" value="SSF"/>
    <property type="match status" value="1"/>
</dbReference>
<keyword evidence="7" id="KW-0915">Sodium</keyword>
<dbReference type="PANTHER" id="PTHR42985">
    <property type="entry name" value="SODIUM-COUPLED MONOCARBOXYLATE TRANSPORTER"/>
    <property type="match status" value="1"/>
</dbReference>
<keyword evidence="5 12" id="KW-0812">Transmembrane</keyword>
<dbReference type="EMBL" id="BMAT01009238">
    <property type="protein sequence ID" value="GFS02379.1"/>
    <property type="molecule type" value="Genomic_DNA"/>
</dbReference>
<feature type="transmembrane region" description="Helical" evidence="12">
    <location>
        <begin position="87"/>
        <end position="111"/>
    </location>
</feature>
<feature type="transmembrane region" description="Helical" evidence="12">
    <location>
        <begin position="271"/>
        <end position="296"/>
    </location>
</feature>
<evidence type="ECO:0000256" key="7">
    <source>
        <dbReference type="ARBA" id="ARBA00023053"/>
    </source>
</evidence>
<name>A0AAV4HZU4_9GAST</name>
<evidence type="ECO:0000256" key="5">
    <source>
        <dbReference type="ARBA" id="ARBA00022692"/>
    </source>
</evidence>
<evidence type="ECO:0000256" key="8">
    <source>
        <dbReference type="ARBA" id="ARBA00023065"/>
    </source>
</evidence>
<evidence type="ECO:0000313" key="13">
    <source>
        <dbReference type="EMBL" id="GFS02379.1"/>
    </source>
</evidence>
<dbReference type="GO" id="GO:0015293">
    <property type="term" value="F:symporter activity"/>
    <property type="evidence" value="ECO:0007669"/>
    <property type="project" value="TreeGrafter"/>
</dbReference>
<feature type="transmembrane region" description="Helical" evidence="12">
    <location>
        <begin position="165"/>
        <end position="184"/>
    </location>
</feature>
<keyword evidence="14" id="KW-1185">Reference proteome</keyword>
<dbReference type="PANTHER" id="PTHR42985:SF40">
    <property type="entry name" value="LD47995P-RELATED"/>
    <property type="match status" value="1"/>
</dbReference>
<feature type="transmembrane region" description="Helical" evidence="12">
    <location>
        <begin position="16"/>
        <end position="35"/>
    </location>
</feature>
<feature type="transmembrane region" description="Helical" evidence="12">
    <location>
        <begin position="386"/>
        <end position="408"/>
    </location>
</feature>
<dbReference type="InterPro" id="IPR038377">
    <property type="entry name" value="Na/Glc_symporter_sf"/>
</dbReference>
<evidence type="ECO:0000256" key="10">
    <source>
        <dbReference type="ARBA" id="ARBA00023201"/>
    </source>
</evidence>
<gene>
    <name evidence="13" type="ORF">ElyMa_004605800</name>
</gene>
<keyword evidence="10" id="KW-0739">Sodium transport</keyword>
<feature type="transmembrane region" description="Helical" evidence="12">
    <location>
        <begin position="196"/>
        <end position="220"/>
    </location>
</feature>
<evidence type="ECO:0000256" key="4">
    <source>
        <dbReference type="ARBA" id="ARBA00022475"/>
    </source>
</evidence>
<proteinExistence type="inferred from homology"/>
<evidence type="ECO:0000256" key="11">
    <source>
        <dbReference type="RuleBase" id="RU362091"/>
    </source>
</evidence>
<accession>A0AAV4HZU4</accession>
<reference evidence="13 14" key="1">
    <citation type="journal article" date="2021" name="Elife">
        <title>Chloroplast acquisition without the gene transfer in kleptoplastic sea slugs, Plakobranchus ocellatus.</title>
        <authorList>
            <person name="Maeda T."/>
            <person name="Takahashi S."/>
            <person name="Yoshida T."/>
            <person name="Shimamura S."/>
            <person name="Takaki Y."/>
            <person name="Nagai Y."/>
            <person name="Toyoda A."/>
            <person name="Suzuki Y."/>
            <person name="Arimoto A."/>
            <person name="Ishii H."/>
            <person name="Satoh N."/>
            <person name="Nishiyama T."/>
            <person name="Hasebe M."/>
            <person name="Maruyama T."/>
            <person name="Minagawa J."/>
            <person name="Obokata J."/>
            <person name="Shigenobu S."/>
        </authorList>
    </citation>
    <scope>NUCLEOTIDE SEQUENCE [LARGE SCALE GENOMIC DNA]</scope>
</reference>
<dbReference type="Gene3D" id="1.20.1730.10">
    <property type="entry name" value="Sodium/glucose cotransporter"/>
    <property type="match status" value="1"/>
</dbReference>
<feature type="transmembrane region" description="Helical" evidence="12">
    <location>
        <begin position="55"/>
        <end position="75"/>
    </location>
</feature>